<dbReference type="PANTHER" id="PTHR42920">
    <property type="entry name" value="OS03G0707200 PROTEIN-RELATED"/>
    <property type="match status" value="1"/>
</dbReference>
<feature type="transmembrane region" description="Helical" evidence="6">
    <location>
        <begin position="257"/>
        <end position="277"/>
    </location>
</feature>
<feature type="transmembrane region" description="Helical" evidence="6">
    <location>
        <begin position="37"/>
        <end position="56"/>
    </location>
</feature>
<dbReference type="InterPro" id="IPR051258">
    <property type="entry name" value="Diverse_Substrate_Transporter"/>
</dbReference>
<comment type="caution">
    <text evidence="8">The sequence shown here is derived from an EMBL/GenBank/DDBJ whole genome shotgun (WGS) entry which is preliminary data.</text>
</comment>
<feature type="transmembrane region" description="Helical" evidence="6">
    <location>
        <begin position="224"/>
        <end position="245"/>
    </location>
</feature>
<evidence type="ECO:0000313" key="9">
    <source>
        <dbReference type="Proteomes" id="UP001562065"/>
    </source>
</evidence>
<name>A0ABV4AG46_9GAMM</name>
<feature type="transmembrane region" description="Helical" evidence="6">
    <location>
        <begin position="124"/>
        <end position="144"/>
    </location>
</feature>
<dbReference type="EMBL" id="JBGCUO010000001">
    <property type="protein sequence ID" value="MEY1661808.1"/>
    <property type="molecule type" value="Genomic_DNA"/>
</dbReference>
<evidence type="ECO:0000259" key="7">
    <source>
        <dbReference type="Pfam" id="PF00892"/>
    </source>
</evidence>
<comment type="subcellular location">
    <subcellularLocation>
        <location evidence="1">Cell membrane</location>
        <topology evidence="1">Multi-pass membrane protein</topology>
    </subcellularLocation>
</comment>
<dbReference type="InterPro" id="IPR000620">
    <property type="entry name" value="EamA_dom"/>
</dbReference>
<dbReference type="Proteomes" id="UP001562065">
    <property type="component" value="Unassembled WGS sequence"/>
</dbReference>
<sequence length="313" mass="33787">MPLSRSAQADLIMVLVTLCAALGWIFSREAVTDMPALMFMSIRFFTASLLLALVGWRQLRRMSAGQFSRSLGVGAVFGIGMTLWVLGLRSGTPLAEGAFIASLSVVMVPVIARTVFRETVPTSTWVAIPVAITGLAFLAFANGVRLSGGQLYYLASAACFAVFFNLNTRAASQDSRPRRDGRAGAARVPVIGLTAIALAMVGVCTTLLSVLYGERWQPTLDTMSLALFGWIVASVVIATAARFLLQTVSQSMAAQSNGAVILILEPLWVTLFAAYWFSEYLNGAQILGCSLIFASLLINRWQLIRRVLKQHLG</sequence>
<feature type="transmembrane region" description="Helical" evidence="6">
    <location>
        <begin position="188"/>
        <end position="212"/>
    </location>
</feature>
<dbReference type="Pfam" id="PF00892">
    <property type="entry name" value="EamA"/>
    <property type="match status" value="2"/>
</dbReference>
<feature type="transmembrane region" description="Helical" evidence="6">
    <location>
        <begin position="150"/>
        <end position="167"/>
    </location>
</feature>
<evidence type="ECO:0000256" key="1">
    <source>
        <dbReference type="ARBA" id="ARBA00004651"/>
    </source>
</evidence>
<proteinExistence type="predicted"/>
<gene>
    <name evidence="8" type="ORF">AB5I84_06560</name>
</gene>
<evidence type="ECO:0000256" key="6">
    <source>
        <dbReference type="SAM" id="Phobius"/>
    </source>
</evidence>
<dbReference type="SUPFAM" id="SSF103481">
    <property type="entry name" value="Multidrug resistance efflux transporter EmrE"/>
    <property type="match status" value="2"/>
</dbReference>
<evidence type="ECO:0000256" key="4">
    <source>
        <dbReference type="ARBA" id="ARBA00022989"/>
    </source>
</evidence>
<reference evidence="8 9" key="1">
    <citation type="submission" date="2024-07" db="EMBL/GenBank/DDBJ databases">
        <authorList>
            <person name="Ren Q."/>
        </authorList>
    </citation>
    <scope>NUCLEOTIDE SEQUENCE [LARGE SCALE GENOMIC DNA]</scope>
    <source>
        <strain evidence="8 9">REN37</strain>
    </source>
</reference>
<dbReference type="InterPro" id="IPR037185">
    <property type="entry name" value="EmrE-like"/>
</dbReference>
<feature type="domain" description="EamA" evidence="7">
    <location>
        <begin position="9"/>
        <end position="138"/>
    </location>
</feature>
<organism evidence="8 9">
    <name type="scientific">Isoalcanivorax beigongshangi</name>
    <dbReference type="NCBI Taxonomy" id="3238810"/>
    <lineage>
        <taxon>Bacteria</taxon>
        <taxon>Pseudomonadati</taxon>
        <taxon>Pseudomonadota</taxon>
        <taxon>Gammaproteobacteria</taxon>
        <taxon>Oceanospirillales</taxon>
        <taxon>Alcanivoracaceae</taxon>
        <taxon>Isoalcanivorax</taxon>
    </lineage>
</organism>
<keyword evidence="4 6" id="KW-1133">Transmembrane helix</keyword>
<accession>A0ABV4AG46</accession>
<evidence type="ECO:0000256" key="5">
    <source>
        <dbReference type="ARBA" id="ARBA00023136"/>
    </source>
</evidence>
<feature type="transmembrane region" description="Helical" evidence="6">
    <location>
        <begin position="68"/>
        <end position="88"/>
    </location>
</feature>
<keyword evidence="5 6" id="KW-0472">Membrane</keyword>
<keyword evidence="3 6" id="KW-0812">Transmembrane</keyword>
<keyword evidence="9" id="KW-1185">Reference proteome</keyword>
<feature type="transmembrane region" description="Helical" evidence="6">
    <location>
        <begin position="283"/>
        <end position="301"/>
    </location>
</feature>
<feature type="transmembrane region" description="Helical" evidence="6">
    <location>
        <begin position="94"/>
        <end position="112"/>
    </location>
</feature>
<feature type="domain" description="EamA" evidence="7">
    <location>
        <begin position="185"/>
        <end position="298"/>
    </location>
</feature>
<protein>
    <submittedName>
        <fullName evidence="8">DMT family transporter</fullName>
    </submittedName>
</protein>
<keyword evidence="2" id="KW-1003">Cell membrane</keyword>
<dbReference type="RefSeq" id="WP_369455057.1">
    <property type="nucleotide sequence ID" value="NZ_JBGCUO010000001.1"/>
</dbReference>
<evidence type="ECO:0000256" key="2">
    <source>
        <dbReference type="ARBA" id="ARBA00022475"/>
    </source>
</evidence>
<evidence type="ECO:0000256" key="3">
    <source>
        <dbReference type="ARBA" id="ARBA00022692"/>
    </source>
</evidence>
<evidence type="ECO:0000313" key="8">
    <source>
        <dbReference type="EMBL" id="MEY1661808.1"/>
    </source>
</evidence>
<dbReference type="PANTHER" id="PTHR42920:SF5">
    <property type="entry name" value="EAMA DOMAIN-CONTAINING PROTEIN"/>
    <property type="match status" value="1"/>
</dbReference>